<dbReference type="Proteomes" id="UP000323300">
    <property type="component" value="Unassembled WGS sequence"/>
</dbReference>
<feature type="domain" description="Autotransporter" evidence="1">
    <location>
        <begin position="38"/>
        <end position="319"/>
    </location>
</feature>
<organism evidence="2 3">
    <name type="scientific">Neomesorhizobium albiziae</name>
    <dbReference type="NCBI Taxonomy" id="335020"/>
    <lineage>
        <taxon>Bacteria</taxon>
        <taxon>Pseudomonadati</taxon>
        <taxon>Pseudomonadota</taxon>
        <taxon>Alphaproteobacteria</taxon>
        <taxon>Hyphomicrobiales</taxon>
        <taxon>Phyllobacteriaceae</taxon>
        <taxon>Neomesorhizobium</taxon>
    </lineage>
</organism>
<dbReference type="InterPro" id="IPR006315">
    <property type="entry name" value="OM_autotransptr_brl_dom"/>
</dbReference>
<dbReference type="SMART" id="SM00869">
    <property type="entry name" value="Autotransporter"/>
    <property type="match status" value="1"/>
</dbReference>
<sequence>MTMGTFHQRRADQSLLIGDGALVYRVPEPQGADVPSEGVRPPPAIWGRVFGAESDLSSGANVSVASFEIAPAFDGHYWGLQAGSDLIGFEHENGHVDRLGLFYTHAEASGDISGNVLGLSHVQAGSLDLDEDSIAGYWTHLSPNGWYVDAVAKYGWLNGSSDSDRGIGADLNGNSVAASIEAGVPFAIADGWTIEPQAQLIWQRIDFDETNDPFSEISHEAFDSVTGRLGARLEYRRGELLAHLGANLWHGFDEGPSAVTFNTTPILITSKGTWLDVNGGAAYAISENLSAFGDVAYSFDVEGSDHNLFGGQIGLKLRW</sequence>
<reference evidence="2 3" key="1">
    <citation type="submission" date="2016-10" db="EMBL/GenBank/DDBJ databases">
        <authorList>
            <person name="Varghese N."/>
            <person name="Submissions S."/>
        </authorList>
    </citation>
    <scope>NUCLEOTIDE SEQUENCE [LARGE SCALE GENOMIC DNA]</scope>
    <source>
        <strain evidence="2 3">DSM 21822</strain>
    </source>
</reference>
<dbReference type="GO" id="GO:0019867">
    <property type="term" value="C:outer membrane"/>
    <property type="evidence" value="ECO:0007669"/>
    <property type="project" value="InterPro"/>
</dbReference>
<proteinExistence type="predicted"/>
<gene>
    <name evidence="2" type="ORF">SAMN04488498_11591</name>
</gene>
<dbReference type="PANTHER" id="PTHR35037:SF3">
    <property type="entry name" value="C-TERMINAL REGION OF AIDA-LIKE PROTEIN"/>
    <property type="match status" value="1"/>
</dbReference>
<name>A0A1I4D5C5_9HYPH</name>
<dbReference type="Gene3D" id="2.40.128.130">
    <property type="entry name" value="Autotransporter beta-domain"/>
    <property type="match status" value="1"/>
</dbReference>
<evidence type="ECO:0000259" key="1">
    <source>
        <dbReference type="PROSITE" id="PS51208"/>
    </source>
</evidence>
<dbReference type="InterPro" id="IPR051551">
    <property type="entry name" value="Autotransporter_adhesion"/>
</dbReference>
<dbReference type="AlphaFoldDB" id="A0A1I4D5C5"/>
<dbReference type="SUPFAM" id="SSF103515">
    <property type="entry name" value="Autotransporter"/>
    <property type="match status" value="1"/>
</dbReference>
<accession>A0A1I4D5C5</accession>
<evidence type="ECO:0000313" key="3">
    <source>
        <dbReference type="Proteomes" id="UP000323300"/>
    </source>
</evidence>
<dbReference type="Pfam" id="PF03797">
    <property type="entry name" value="Autotransporter"/>
    <property type="match status" value="1"/>
</dbReference>
<protein>
    <submittedName>
        <fullName evidence="2">Outer membrane autotransporter barrel domain-containing protein</fullName>
    </submittedName>
</protein>
<evidence type="ECO:0000313" key="2">
    <source>
        <dbReference type="EMBL" id="SFK87211.1"/>
    </source>
</evidence>
<dbReference type="EMBL" id="FOSL01000015">
    <property type="protein sequence ID" value="SFK87211.1"/>
    <property type="molecule type" value="Genomic_DNA"/>
</dbReference>
<dbReference type="InterPro" id="IPR036709">
    <property type="entry name" value="Autotransporte_beta_dom_sf"/>
</dbReference>
<keyword evidence="3" id="KW-1185">Reference proteome</keyword>
<dbReference type="NCBIfam" id="TIGR01414">
    <property type="entry name" value="autotrans_barl"/>
    <property type="match status" value="1"/>
</dbReference>
<dbReference type="PROSITE" id="PS51208">
    <property type="entry name" value="AUTOTRANSPORTER"/>
    <property type="match status" value="1"/>
</dbReference>
<dbReference type="PANTHER" id="PTHR35037">
    <property type="entry name" value="C-TERMINAL REGION OF AIDA-LIKE PROTEIN"/>
    <property type="match status" value="1"/>
</dbReference>
<dbReference type="InterPro" id="IPR005546">
    <property type="entry name" value="Autotransporte_beta"/>
</dbReference>